<dbReference type="OrthoDB" id="9795011at2"/>
<evidence type="ECO:0000256" key="2">
    <source>
        <dbReference type="ARBA" id="ARBA00023125"/>
    </source>
</evidence>
<dbReference type="Pfam" id="PF21597">
    <property type="entry name" value="TetR_C_43"/>
    <property type="match status" value="1"/>
</dbReference>
<evidence type="ECO:0000256" key="3">
    <source>
        <dbReference type="ARBA" id="ARBA00023163"/>
    </source>
</evidence>
<dbReference type="InterPro" id="IPR009057">
    <property type="entry name" value="Homeodomain-like_sf"/>
</dbReference>
<gene>
    <name evidence="6" type="ORF">EPK99_03015</name>
</gene>
<evidence type="ECO:0000313" key="6">
    <source>
        <dbReference type="EMBL" id="RWX81300.1"/>
    </source>
</evidence>
<dbReference type="SUPFAM" id="SSF46689">
    <property type="entry name" value="Homeodomain-like"/>
    <property type="match status" value="1"/>
</dbReference>
<dbReference type="SUPFAM" id="SSF48498">
    <property type="entry name" value="Tetracyclin repressor-like, C-terminal domain"/>
    <property type="match status" value="1"/>
</dbReference>
<evidence type="ECO:0000313" key="7">
    <source>
        <dbReference type="Proteomes" id="UP000287687"/>
    </source>
</evidence>
<dbReference type="PRINTS" id="PR00455">
    <property type="entry name" value="HTHTETR"/>
</dbReference>
<evidence type="ECO:0000256" key="1">
    <source>
        <dbReference type="ARBA" id="ARBA00023015"/>
    </source>
</evidence>
<dbReference type="Proteomes" id="UP000287687">
    <property type="component" value="Unassembled WGS sequence"/>
</dbReference>
<organism evidence="6 7">
    <name type="scientific">Neorhizobium lilium</name>
    <dbReference type="NCBI Taxonomy" id="2503024"/>
    <lineage>
        <taxon>Bacteria</taxon>
        <taxon>Pseudomonadati</taxon>
        <taxon>Pseudomonadota</taxon>
        <taxon>Alphaproteobacteria</taxon>
        <taxon>Hyphomicrobiales</taxon>
        <taxon>Rhizobiaceae</taxon>
        <taxon>Rhizobium/Agrobacterium group</taxon>
        <taxon>Neorhizobium</taxon>
    </lineage>
</organism>
<dbReference type="InterPro" id="IPR036271">
    <property type="entry name" value="Tet_transcr_reg_TetR-rel_C_sf"/>
</dbReference>
<dbReference type="Gene3D" id="1.10.357.10">
    <property type="entry name" value="Tetracycline Repressor, domain 2"/>
    <property type="match status" value="1"/>
</dbReference>
<dbReference type="PANTHER" id="PTHR30055">
    <property type="entry name" value="HTH-TYPE TRANSCRIPTIONAL REGULATOR RUTR"/>
    <property type="match status" value="1"/>
</dbReference>
<evidence type="ECO:0000259" key="5">
    <source>
        <dbReference type="PROSITE" id="PS50977"/>
    </source>
</evidence>
<reference evidence="6 7" key="1">
    <citation type="submission" date="2019-01" db="EMBL/GenBank/DDBJ databases">
        <title>The draft genome of Rhizobium sp. 24NR.</title>
        <authorList>
            <person name="Liu L."/>
            <person name="Liang L."/>
            <person name="Shi S."/>
            <person name="Xu L."/>
            <person name="Wang X."/>
            <person name="Li L."/>
            <person name="Zhang X."/>
        </authorList>
    </citation>
    <scope>NUCLEOTIDE SEQUENCE [LARGE SCALE GENOMIC DNA]</scope>
    <source>
        <strain evidence="6 7">24NR</strain>
    </source>
</reference>
<keyword evidence="1" id="KW-0805">Transcription regulation</keyword>
<evidence type="ECO:0000256" key="4">
    <source>
        <dbReference type="PROSITE-ProRule" id="PRU00335"/>
    </source>
</evidence>
<dbReference type="InterPro" id="IPR049445">
    <property type="entry name" value="TetR_SbtR-like_C"/>
</dbReference>
<dbReference type="EMBL" id="SBIP01000001">
    <property type="protein sequence ID" value="RWX81300.1"/>
    <property type="molecule type" value="Genomic_DNA"/>
</dbReference>
<feature type="DNA-binding region" description="H-T-H motif" evidence="4">
    <location>
        <begin position="28"/>
        <end position="47"/>
    </location>
</feature>
<dbReference type="InterPro" id="IPR050109">
    <property type="entry name" value="HTH-type_TetR-like_transc_reg"/>
</dbReference>
<dbReference type="AlphaFoldDB" id="A0A3S3VT43"/>
<dbReference type="GO" id="GO:0000976">
    <property type="term" value="F:transcription cis-regulatory region binding"/>
    <property type="evidence" value="ECO:0007669"/>
    <property type="project" value="TreeGrafter"/>
</dbReference>
<dbReference type="Pfam" id="PF00440">
    <property type="entry name" value="TetR_N"/>
    <property type="match status" value="1"/>
</dbReference>
<dbReference type="InterPro" id="IPR001647">
    <property type="entry name" value="HTH_TetR"/>
</dbReference>
<dbReference type="PROSITE" id="PS50977">
    <property type="entry name" value="HTH_TETR_2"/>
    <property type="match status" value="1"/>
</dbReference>
<proteinExistence type="predicted"/>
<accession>A0A3S3VT43</accession>
<comment type="caution">
    <text evidence="6">The sequence shown here is derived from an EMBL/GenBank/DDBJ whole genome shotgun (WGS) entry which is preliminary data.</text>
</comment>
<protein>
    <submittedName>
        <fullName evidence="6">TetR/AcrR family transcriptional regulator</fullName>
    </submittedName>
</protein>
<feature type="domain" description="HTH tetR-type" evidence="5">
    <location>
        <begin position="6"/>
        <end position="65"/>
    </location>
</feature>
<keyword evidence="3" id="KW-0804">Transcription</keyword>
<dbReference type="PANTHER" id="PTHR30055:SF234">
    <property type="entry name" value="HTH-TYPE TRANSCRIPTIONAL REGULATOR BETI"/>
    <property type="match status" value="1"/>
</dbReference>
<dbReference type="GO" id="GO:0003700">
    <property type="term" value="F:DNA-binding transcription factor activity"/>
    <property type="evidence" value="ECO:0007669"/>
    <property type="project" value="TreeGrafter"/>
</dbReference>
<sequence>MRADAKENYNHLLTVARDVVTEHGANASLRDIARRAEVSHVTLLRHFPTREALLDALLQKGLEGLTVKAGELELSTSPGNALLYWLRNAVGFVQVYSGVVTMMATALANPGSALHASCDNLRKAGERLLKSAQAEGTARADMEGSDLFALIGALGWIGDQDSFKPRAEYLLDVIANAILIGRSREFH</sequence>
<dbReference type="RefSeq" id="WP_128441125.1">
    <property type="nucleotide sequence ID" value="NZ_SBIP01000001.1"/>
</dbReference>
<keyword evidence="7" id="KW-1185">Reference proteome</keyword>
<name>A0A3S3VT43_9HYPH</name>
<keyword evidence="2 4" id="KW-0238">DNA-binding</keyword>